<feature type="domain" description="Poly(A) polymerase central" evidence="17">
    <location>
        <begin position="265"/>
        <end position="409"/>
    </location>
</feature>
<protein>
    <recommendedName>
        <fullName evidence="5">polynucleotide adenylyltransferase</fullName>
        <ecNumber evidence="5">2.7.7.19</ecNumber>
    </recommendedName>
</protein>
<dbReference type="FunFam" id="3.30.70.590:FF:000002">
    <property type="entry name" value="Nuclear poly(A) polymerase 4"/>
    <property type="match status" value="1"/>
</dbReference>
<feature type="domain" description="Poly(A) polymerase RNA-binding" evidence="16">
    <location>
        <begin position="413"/>
        <end position="471"/>
    </location>
</feature>
<dbReference type="Proteomes" id="UP001154282">
    <property type="component" value="Unassembled WGS sequence"/>
</dbReference>
<dbReference type="InterPro" id="IPR011068">
    <property type="entry name" value="NuclTrfase_I-like_C"/>
</dbReference>
<reference evidence="19" key="1">
    <citation type="submission" date="2022-08" db="EMBL/GenBank/DDBJ databases">
        <authorList>
            <person name="Gutierrez-Valencia J."/>
        </authorList>
    </citation>
    <scope>NUCLEOTIDE SEQUENCE</scope>
</reference>
<dbReference type="EC" id="2.7.7.19" evidence="5"/>
<keyword evidence="8" id="KW-0479">Metal-binding</keyword>
<dbReference type="Pfam" id="PF04926">
    <property type="entry name" value="PAP_RNA-bind"/>
    <property type="match status" value="2"/>
</dbReference>
<dbReference type="CDD" id="cd05402">
    <property type="entry name" value="NT_PAP_TUTase"/>
    <property type="match status" value="1"/>
</dbReference>
<dbReference type="Pfam" id="PF04928">
    <property type="entry name" value="PAP_central"/>
    <property type="match status" value="1"/>
</dbReference>
<dbReference type="InterPro" id="IPR007010">
    <property type="entry name" value="PolA_pol_RNA-bd_dom"/>
</dbReference>
<evidence type="ECO:0000313" key="20">
    <source>
        <dbReference type="Proteomes" id="UP001154282"/>
    </source>
</evidence>
<keyword evidence="6" id="KW-0507">mRNA processing</keyword>
<proteinExistence type="inferred from homology"/>
<feature type="domain" description="Poly(A) polymerase nucleotidyltransferase" evidence="18">
    <location>
        <begin position="148"/>
        <end position="260"/>
    </location>
</feature>
<evidence type="ECO:0000256" key="15">
    <source>
        <dbReference type="SAM" id="Phobius"/>
    </source>
</evidence>
<evidence type="ECO:0000256" key="13">
    <source>
        <dbReference type="ARBA" id="ARBA00048830"/>
    </source>
</evidence>
<gene>
    <name evidence="19" type="ORF">LITE_LOCUS26860</name>
</gene>
<dbReference type="GO" id="GO:0031123">
    <property type="term" value="P:RNA 3'-end processing"/>
    <property type="evidence" value="ECO:0007669"/>
    <property type="project" value="InterPro"/>
</dbReference>
<dbReference type="PANTHER" id="PTHR10682">
    <property type="entry name" value="POLY A POLYMERASE"/>
    <property type="match status" value="1"/>
</dbReference>
<name>A0AAV0M7G7_9ROSI</name>
<evidence type="ECO:0000256" key="5">
    <source>
        <dbReference type="ARBA" id="ARBA00012388"/>
    </source>
</evidence>
<keyword evidence="20" id="KW-1185">Reference proteome</keyword>
<evidence type="ECO:0000256" key="7">
    <source>
        <dbReference type="ARBA" id="ARBA00022679"/>
    </source>
</evidence>
<dbReference type="GO" id="GO:0046872">
    <property type="term" value="F:metal ion binding"/>
    <property type="evidence" value="ECO:0007669"/>
    <property type="project" value="UniProtKB-KW"/>
</dbReference>
<dbReference type="FunFam" id="1.10.1410.10:FF:000001">
    <property type="entry name" value="Putative poly(A) polymerase gamma"/>
    <property type="match status" value="1"/>
</dbReference>
<dbReference type="Pfam" id="PF20750">
    <property type="entry name" value="PAP_NTPase"/>
    <property type="match status" value="2"/>
</dbReference>
<feature type="region of interest" description="Disordered" evidence="14">
    <location>
        <begin position="1"/>
        <end position="22"/>
    </location>
</feature>
<feature type="compositionally biased region" description="Polar residues" evidence="14">
    <location>
        <begin position="1"/>
        <end position="17"/>
    </location>
</feature>
<dbReference type="EMBL" id="CAMGYJ010000007">
    <property type="protein sequence ID" value="CAI0441418.1"/>
    <property type="molecule type" value="Genomic_DNA"/>
</dbReference>
<feature type="domain" description="Poly(A) polymerase RNA-binding" evidence="16">
    <location>
        <begin position="474"/>
        <end position="546"/>
    </location>
</feature>
<dbReference type="SUPFAM" id="SSF81631">
    <property type="entry name" value="PAP/OAS1 substrate-binding domain"/>
    <property type="match status" value="1"/>
</dbReference>
<keyword evidence="15" id="KW-0472">Membrane</keyword>
<keyword evidence="15" id="KW-0812">Transmembrane</keyword>
<dbReference type="AlphaFoldDB" id="A0AAV0M7G7"/>
<dbReference type="GO" id="GO:0005524">
    <property type="term" value="F:ATP binding"/>
    <property type="evidence" value="ECO:0007669"/>
    <property type="project" value="UniProtKB-KW"/>
</dbReference>
<comment type="subcellular location">
    <subcellularLocation>
        <location evidence="3">Nucleus</location>
    </subcellularLocation>
</comment>
<dbReference type="SUPFAM" id="SSF55003">
    <property type="entry name" value="PAP/Archaeal CCA-adding enzyme, C-terminal domain"/>
    <property type="match status" value="1"/>
</dbReference>
<keyword evidence="9" id="KW-0547">Nucleotide-binding</keyword>
<dbReference type="Gene3D" id="3.30.70.590">
    <property type="entry name" value="Poly(A) polymerase predicted RNA binding domain"/>
    <property type="match status" value="1"/>
</dbReference>
<evidence type="ECO:0000256" key="11">
    <source>
        <dbReference type="ARBA" id="ARBA00022842"/>
    </source>
</evidence>
<dbReference type="Gene3D" id="3.30.460.10">
    <property type="entry name" value="Beta Polymerase, domain 2"/>
    <property type="match status" value="1"/>
</dbReference>
<comment type="caution">
    <text evidence="19">The sequence shown here is derived from an EMBL/GenBank/DDBJ whole genome shotgun (WGS) entry which is preliminary data.</text>
</comment>
<comment type="catalytic activity">
    <reaction evidence="13">
        <text>RNA(n) + ATP = RNA(n)-3'-adenine ribonucleotide + diphosphate</text>
        <dbReference type="Rhea" id="RHEA:11332"/>
        <dbReference type="Rhea" id="RHEA-COMP:14527"/>
        <dbReference type="Rhea" id="RHEA-COMP:17347"/>
        <dbReference type="ChEBI" id="CHEBI:30616"/>
        <dbReference type="ChEBI" id="CHEBI:33019"/>
        <dbReference type="ChEBI" id="CHEBI:140395"/>
        <dbReference type="ChEBI" id="CHEBI:173115"/>
        <dbReference type="EC" id="2.7.7.19"/>
    </reaction>
</comment>
<accession>A0AAV0M7G7</accession>
<evidence type="ECO:0000259" key="17">
    <source>
        <dbReference type="Pfam" id="PF04928"/>
    </source>
</evidence>
<dbReference type="InterPro" id="IPR043519">
    <property type="entry name" value="NT_sf"/>
</dbReference>
<keyword evidence="11" id="KW-0460">Magnesium</keyword>
<dbReference type="Gene3D" id="1.10.1410.10">
    <property type="match status" value="1"/>
</dbReference>
<comment type="cofactor">
    <cofactor evidence="2">
        <name>Mg(2+)</name>
        <dbReference type="ChEBI" id="CHEBI:18420"/>
    </cofactor>
</comment>
<evidence type="ECO:0000256" key="10">
    <source>
        <dbReference type="ARBA" id="ARBA00022840"/>
    </source>
</evidence>
<feature type="compositionally biased region" description="Basic and acidic residues" evidence="14">
    <location>
        <begin position="555"/>
        <end position="578"/>
    </location>
</feature>
<evidence type="ECO:0000256" key="6">
    <source>
        <dbReference type="ARBA" id="ARBA00022664"/>
    </source>
</evidence>
<feature type="domain" description="Poly(A) polymerase nucleotidyltransferase" evidence="18">
    <location>
        <begin position="30"/>
        <end position="111"/>
    </location>
</feature>
<evidence type="ECO:0000256" key="1">
    <source>
        <dbReference type="ARBA" id="ARBA00001936"/>
    </source>
</evidence>
<dbReference type="GO" id="GO:0006397">
    <property type="term" value="P:mRNA processing"/>
    <property type="evidence" value="ECO:0007669"/>
    <property type="project" value="UniProtKB-KW"/>
</dbReference>
<comment type="similarity">
    <text evidence="4">Belongs to the poly(A) polymerase family.</text>
</comment>
<keyword evidence="10" id="KW-0067">ATP-binding</keyword>
<evidence type="ECO:0000259" key="16">
    <source>
        <dbReference type="Pfam" id="PF04926"/>
    </source>
</evidence>
<dbReference type="GO" id="GO:0003723">
    <property type="term" value="F:RNA binding"/>
    <property type="evidence" value="ECO:0007669"/>
    <property type="project" value="InterPro"/>
</dbReference>
<comment type="cofactor">
    <cofactor evidence="1">
        <name>Mn(2+)</name>
        <dbReference type="ChEBI" id="CHEBI:29035"/>
    </cofactor>
</comment>
<dbReference type="PANTHER" id="PTHR10682:SF36">
    <property type="entry name" value="NUCLEAR POLY(A) POLYMERASE 4"/>
    <property type="match status" value="1"/>
</dbReference>
<dbReference type="InterPro" id="IPR007012">
    <property type="entry name" value="PolA_pol_cen_dom"/>
</dbReference>
<evidence type="ECO:0000256" key="12">
    <source>
        <dbReference type="ARBA" id="ARBA00023242"/>
    </source>
</evidence>
<evidence type="ECO:0000256" key="14">
    <source>
        <dbReference type="SAM" id="MobiDB-lite"/>
    </source>
</evidence>
<evidence type="ECO:0000256" key="2">
    <source>
        <dbReference type="ARBA" id="ARBA00001946"/>
    </source>
</evidence>
<keyword evidence="12" id="KW-0539">Nucleus</keyword>
<dbReference type="SUPFAM" id="SSF81301">
    <property type="entry name" value="Nucleotidyltransferase"/>
    <property type="match status" value="2"/>
</dbReference>
<feature type="transmembrane region" description="Helical" evidence="15">
    <location>
        <begin position="810"/>
        <end position="827"/>
    </location>
</feature>
<evidence type="ECO:0000256" key="8">
    <source>
        <dbReference type="ARBA" id="ARBA00022723"/>
    </source>
</evidence>
<evidence type="ECO:0000259" key="18">
    <source>
        <dbReference type="Pfam" id="PF20750"/>
    </source>
</evidence>
<dbReference type="InterPro" id="IPR048840">
    <property type="entry name" value="PolA_pol_NTPase"/>
</dbReference>
<evidence type="ECO:0000256" key="4">
    <source>
        <dbReference type="ARBA" id="ARBA00010912"/>
    </source>
</evidence>
<keyword evidence="15" id="KW-1133">Transmembrane helix</keyword>
<dbReference type="GO" id="GO:1990817">
    <property type="term" value="F:poly(A) RNA polymerase activity"/>
    <property type="evidence" value="ECO:0007669"/>
    <property type="project" value="UniProtKB-EC"/>
</dbReference>
<feature type="region of interest" description="Disordered" evidence="14">
    <location>
        <begin position="539"/>
        <end position="578"/>
    </location>
</feature>
<evidence type="ECO:0000256" key="3">
    <source>
        <dbReference type="ARBA" id="ARBA00004123"/>
    </source>
</evidence>
<evidence type="ECO:0000256" key="9">
    <source>
        <dbReference type="ARBA" id="ARBA00022741"/>
    </source>
</evidence>
<organism evidence="19 20">
    <name type="scientific">Linum tenue</name>
    <dbReference type="NCBI Taxonomy" id="586396"/>
    <lineage>
        <taxon>Eukaryota</taxon>
        <taxon>Viridiplantae</taxon>
        <taxon>Streptophyta</taxon>
        <taxon>Embryophyta</taxon>
        <taxon>Tracheophyta</taxon>
        <taxon>Spermatophyta</taxon>
        <taxon>Magnoliopsida</taxon>
        <taxon>eudicotyledons</taxon>
        <taxon>Gunneridae</taxon>
        <taxon>Pentapetalae</taxon>
        <taxon>rosids</taxon>
        <taxon>fabids</taxon>
        <taxon>Malpighiales</taxon>
        <taxon>Linaceae</taxon>
        <taxon>Linum</taxon>
    </lineage>
</organism>
<keyword evidence="7" id="KW-0808">Transferase</keyword>
<evidence type="ECO:0000313" key="19">
    <source>
        <dbReference type="EMBL" id="CAI0441418.1"/>
    </source>
</evidence>
<dbReference type="GO" id="GO:0005634">
    <property type="term" value="C:nucleus"/>
    <property type="evidence" value="ECO:0007669"/>
    <property type="project" value="UniProtKB-SubCell"/>
</dbReference>
<sequence length="879" mass="98312">MVVGSQTPSVAASAQSGNKRKGGAANKVFLAGPSEADLQRNADLEKFLVDSGLYETEEEAEKRQEVLGRIDQIVKAWVKQLTRLRGYTDQMVEEANAVLFTFGSYRLGVSLSLGYVSFSLSTEEIEMHASWFSGLLATLVDILLPVCFLLRVHGPGADVDTLCVGPSYVNREEDFFIILHDLLADMEEVTELQPVPDAHVPVMKFKFLGISIDLLYASISLLVVPEELDISNESVLHQVDEQTVRSLNGCRVADQILKHVPNVEHFRTALRCLKFWAKRRGVYSNVTGFLGGVNWALLVARVCQLYPNAIPSMLVSRFFRVYTLWRWPNPVMLCPIEEDELGFPVWDPRKNPRDRLHHMPIITPAYPCMNSSYNVSISTLRVMIEQFQFGNKTCEEIELSKAHWSALFEPYLFFDSYKNYLQVDIIAADTDDLLAWKGWVESRLRQLTLKIERDTNGMLQCHPYPHEYTDMSRQWPHCAFFMGLQRKEGINGQEGQQFDIRGTVDEFRQEINMYMFWKPGMDIYVAHVRRRQLPSFVFPEGHRRSRSSRQQAGKVNDDVRKSPSGSIEEHLKRKHDGEMAAEKRVKCASVSPQRLVSVSPEICRTRSVGPSLESLHEGVKLGCSSALADVDNNAPFTSCSGQVKGENRNLVVRDANGIETEDMGCDLSRQVTVHQYNSCLVMNETEPMELEAERQHAPDPSECQVSEVETGLEEGSLKGSSEGLIGLTGEDVQVEPALMLPSNQKTVVELGGKDVVCSSSSTRNLNFECNIAVGTARQSQDGTSRSESLQRLVMRHAFETLSFLLPSRDIFVFFAVSVALCGFLLSGRVSNQQHEVQGDEQLEDHGKCSIDLVASCLLFSPGVSAFALSGGKHSGAEES</sequence>